<name>A0A7C0VDL3_UNCW3</name>
<organism evidence="1">
    <name type="scientific">candidate division WOR-3 bacterium</name>
    <dbReference type="NCBI Taxonomy" id="2052148"/>
    <lineage>
        <taxon>Bacteria</taxon>
        <taxon>Bacteria division WOR-3</taxon>
    </lineage>
</organism>
<evidence type="ECO:0000313" key="1">
    <source>
        <dbReference type="EMBL" id="HDI83098.1"/>
    </source>
</evidence>
<dbReference type="AlphaFoldDB" id="A0A7C0VDL3"/>
<dbReference type="EMBL" id="DQWE01000230">
    <property type="protein sequence ID" value="HDI83098.1"/>
    <property type="molecule type" value="Genomic_DNA"/>
</dbReference>
<dbReference type="Gene3D" id="3.20.20.410">
    <property type="entry name" value="Protein of unknown function UPF0759"/>
    <property type="match status" value="1"/>
</dbReference>
<comment type="caution">
    <text evidence="1">The sequence shown here is derived from an EMBL/GenBank/DDBJ whole genome shotgun (WGS) entry which is preliminary data.</text>
</comment>
<accession>A0A7C0VDL3</accession>
<feature type="non-terminal residue" evidence="1">
    <location>
        <position position="103"/>
    </location>
</feature>
<dbReference type="PANTHER" id="PTHR30348">
    <property type="entry name" value="UNCHARACTERIZED PROTEIN YECE"/>
    <property type="match status" value="1"/>
</dbReference>
<dbReference type="SUPFAM" id="SSF117396">
    <property type="entry name" value="TM1631-like"/>
    <property type="match status" value="1"/>
</dbReference>
<gene>
    <name evidence="1" type="ORF">ENF18_04835</name>
</gene>
<proteinExistence type="predicted"/>
<reference evidence="1" key="1">
    <citation type="journal article" date="2020" name="mSystems">
        <title>Genome- and Community-Level Interaction Insights into Carbon Utilization and Element Cycling Functions of Hydrothermarchaeota in Hydrothermal Sediment.</title>
        <authorList>
            <person name="Zhou Z."/>
            <person name="Liu Y."/>
            <person name="Xu W."/>
            <person name="Pan J."/>
            <person name="Luo Z.H."/>
            <person name="Li M."/>
        </authorList>
    </citation>
    <scope>NUCLEOTIDE SEQUENCE [LARGE SCALE GENOMIC DNA]</scope>
    <source>
        <strain evidence="1">HyVt-102</strain>
    </source>
</reference>
<dbReference type="InterPro" id="IPR036520">
    <property type="entry name" value="UPF0759_sf"/>
</dbReference>
<dbReference type="Proteomes" id="UP000885847">
    <property type="component" value="Unassembled WGS sequence"/>
</dbReference>
<dbReference type="Pfam" id="PF01904">
    <property type="entry name" value="DUF72"/>
    <property type="match status" value="1"/>
</dbReference>
<protein>
    <submittedName>
        <fullName evidence="1">DUF72 domain-containing protein</fullName>
    </submittedName>
</protein>
<sequence>MVRIGCCGFPVARIRYYSEFKVVEVQKTFYNPPEKNTLERWRWEAPPDFEFVIKAWQLITHPETSPTYRKAKVNCHDCGFFRDSECVNRGMEKTLECAELLGA</sequence>
<dbReference type="InterPro" id="IPR002763">
    <property type="entry name" value="DUF72"/>
</dbReference>
<dbReference type="PANTHER" id="PTHR30348:SF4">
    <property type="entry name" value="DUF72 DOMAIN-CONTAINING PROTEIN"/>
    <property type="match status" value="1"/>
</dbReference>